<dbReference type="InterPro" id="IPR050330">
    <property type="entry name" value="Bact_OuterMem_StrucFunc"/>
</dbReference>
<dbReference type="SUPFAM" id="SSF48452">
    <property type="entry name" value="TPR-like"/>
    <property type="match status" value="1"/>
</dbReference>
<dbReference type="InterPro" id="IPR036737">
    <property type="entry name" value="OmpA-like_sf"/>
</dbReference>
<feature type="chain" id="PRO_5026659774" evidence="5">
    <location>
        <begin position="25"/>
        <end position="676"/>
    </location>
</feature>
<accession>A0A6P1P2E7</accession>
<evidence type="ECO:0000256" key="3">
    <source>
        <dbReference type="ARBA" id="ARBA00023237"/>
    </source>
</evidence>
<evidence type="ECO:0000313" key="7">
    <source>
        <dbReference type="EMBL" id="QHL88542.1"/>
    </source>
</evidence>
<sequence length="676" mass="75761">MKYRILPILLALPALLFFSQGAQAQKKELKKAELYYQNMEYALAIQTYKEALKQQEPSLPIVTRVADSYRRLNNAKEAEFWYSQMLAFPDYSPQDLIHYGDAARMNGNYAKAKQLYMDYAELVPDSTAKAMKLISITENAQNWMARPRSFALSNLSGLNSGNTDFGPAFYKGGIVFTSDRQDFRNNTIVSGWTGKPNTALYYSKRDTADNFLLPEVLPAPLLNDYQNGSAIFSADNQTVYFTRVNQLKRKSKTANPDPFSWISFAAPSDYVNRLELYISKKEGEIWSEPEPFPFNNPGQYSVGHPALSITGDTLYFASDMPGTLGSTDIFYTVKQLNSITTRNSKGEEVVEVHTFWSKPVNAGNVINTPGRELFPTVDALTGRLFFSSDGHQGMGGLDVFSAEGAGDAWSNVQNMKYPLNSSADDFSILFEKKDAGFISSNRESMDGSDDIYTFNYFPQPCKLAGKTFEKVQESPGVFKELPVGNVKVALYKIGDTTAVVTYSDANGNFSFDIFDGTKYNIKATKVNYLTRSAIITPECESIVDMVRLGLVLNRDAINKPILVENIYYDLDKHDIRPDAALELDKLVQTLIDNPNIKIELSSHTDSRQTDAYNNLLSQRRAQAAVNYIVSKGIAADRLVAKGYGETRLLNRCKDGVSCSEEEHQLNRRTEFKILKK</sequence>
<dbReference type="PANTHER" id="PTHR30329">
    <property type="entry name" value="STATOR ELEMENT OF FLAGELLAR MOTOR COMPLEX"/>
    <property type="match status" value="1"/>
</dbReference>
<dbReference type="Gene3D" id="3.30.1330.60">
    <property type="entry name" value="OmpA-like domain"/>
    <property type="match status" value="1"/>
</dbReference>
<organism evidence="7 8">
    <name type="scientific">Nibribacter ruber</name>
    <dbReference type="NCBI Taxonomy" id="2698458"/>
    <lineage>
        <taxon>Bacteria</taxon>
        <taxon>Pseudomonadati</taxon>
        <taxon>Bacteroidota</taxon>
        <taxon>Cytophagia</taxon>
        <taxon>Cytophagales</taxon>
        <taxon>Hymenobacteraceae</taxon>
        <taxon>Nibribacter</taxon>
    </lineage>
</organism>
<name>A0A6P1P2E7_9BACT</name>
<reference evidence="7 8" key="1">
    <citation type="submission" date="2020-01" db="EMBL/GenBank/DDBJ databases">
        <authorList>
            <person name="Kim M."/>
        </authorList>
    </citation>
    <scope>NUCLEOTIDE SEQUENCE [LARGE SCALE GENOMIC DNA]</scope>
    <source>
        <strain evidence="7 8">BT10</strain>
    </source>
</reference>
<dbReference type="Pfam" id="PF00691">
    <property type="entry name" value="OmpA"/>
    <property type="match status" value="1"/>
</dbReference>
<keyword evidence="2 4" id="KW-0472">Membrane</keyword>
<dbReference type="KEGG" id="nib:GU926_14300"/>
<gene>
    <name evidence="7" type="ORF">GU926_14300</name>
</gene>
<proteinExistence type="predicted"/>
<dbReference type="SUPFAM" id="SSF103088">
    <property type="entry name" value="OmpA-like"/>
    <property type="match status" value="1"/>
</dbReference>
<dbReference type="RefSeq" id="WP_160693061.1">
    <property type="nucleotide sequence ID" value="NZ_CP047897.1"/>
</dbReference>
<comment type="subcellular location">
    <subcellularLocation>
        <location evidence="1">Cell outer membrane</location>
    </subcellularLocation>
</comment>
<evidence type="ECO:0000256" key="4">
    <source>
        <dbReference type="PROSITE-ProRule" id="PRU00473"/>
    </source>
</evidence>
<dbReference type="PROSITE" id="PS51123">
    <property type="entry name" value="OMPA_2"/>
    <property type="match status" value="1"/>
</dbReference>
<dbReference type="Gene3D" id="2.60.40.1120">
    <property type="entry name" value="Carboxypeptidase-like, regulatory domain"/>
    <property type="match status" value="1"/>
</dbReference>
<keyword evidence="8" id="KW-1185">Reference proteome</keyword>
<dbReference type="SUPFAM" id="SSF49478">
    <property type="entry name" value="Cna protein B-type domain"/>
    <property type="match status" value="1"/>
</dbReference>
<dbReference type="Gene3D" id="1.25.40.10">
    <property type="entry name" value="Tetratricopeptide repeat domain"/>
    <property type="match status" value="1"/>
</dbReference>
<feature type="domain" description="OmpA-like" evidence="6">
    <location>
        <begin position="555"/>
        <end position="676"/>
    </location>
</feature>
<dbReference type="EMBL" id="CP047897">
    <property type="protein sequence ID" value="QHL88542.1"/>
    <property type="molecule type" value="Genomic_DNA"/>
</dbReference>
<keyword evidence="5" id="KW-0732">Signal</keyword>
<dbReference type="GO" id="GO:0009279">
    <property type="term" value="C:cell outer membrane"/>
    <property type="evidence" value="ECO:0007669"/>
    <property type="project" value="UniProtKB-SubCell"/>
</dbReference>
<dbReference type="InterPro" id="IPR011990">
    <property type="entry name" value="TPR-like_helical_dom_sf"/>
</dbReference>
<feature type="signal peptide" evidence="5">
    <location>
        <begin position="1"/>
        <end position="24"/>
    </location>
</feature>
<evidence type="ECO:0000313" key="8">
    <source>
        <dbReference type="Proteomes" id="UP000464214"/>
    </source>
</evidence>
<keyword evidence="3" id="KW-0998">Cell outer membrane</keyword>
<dbReference type="CDD" id="cd07185">
    <property type="entry name" value="OmpA_C-like"/>
    <property type="match status" value="1"/>
</dbReference>
<dbReference type="InterPro" id="IPR006665">
    <property type="entry name" value="OmpA-like"/>
</dbReference>
<dbReference type="PANTHER" id="PTHR30329:SF21">
    <property type="entry name" value="LIPOPROTEIN YIAD-RELATED"/>
    <property type="match status" value="1"/>
</dbReference>
<evidence type="ECO:0000256" key="5">
    <source>
        <dbReference type="SAM" id="SignalP"/>
    </source>
</evidence>
<evidence type="ECO:0000256" key="1">
    <source>
        <dbReference type="ARBA" id="ARBA00004442"/>
    </source>
</evidence>
<dbReference type="PRINTS" id="PR01021">
    <property type="entry name" value="OMPADOMAIN"/>
</dbReference>
<dbReference type="InterPro" id="IPR006664">
    <property type="entry name" value="OMP_bac"/>
</dbReference>
<dbReference type="Proteomes" id="UP000464214">
    <property type="component" value="Chromosome"/>
</dbReference>
<protein>
    <submittedName>
        <fullName evidence="7">OmpA family protein</fullName>
    </submittedName>
</protein>
<evidence type="ECO:0000259" key="6">
    <source>
        <dbReference type="PROSITE" id="PS51123"/>
    </source>
</evidence>
<dbReference type="AlphaFoldDB" id="A0A6P1P2E7"/>
<evidence type="ECO:0000256" key="2">
    <source>
        <dbReference type="ARBA" id="ARBA00023136"/>
    </source>
</evidence>